<evidence type="ECO:0000256" key="5">
    <source>
        <dbReference type="ARBA" id="ARBA00023033"/>
    </source>
</evidence>
<evidence type="ECO:0000256" key="4">
    <source>
        <dbReference type="ARBA" id="ARBA00023004"/>
    </source>
</evidence>
<dbReference type="PANTHER" id="PTHR47947:SF39">
    <property type="entry name" value="CYTOCHROME P450"/>
    <property type="match status" value="1"/>
</dbReference>
<dbReference type="InterPro" id="IPR001128">
    <property type="entry name" value="Cyt_P450"/>
</dbReference>
<dbReference type="PANTHER" id="PTHR47947">
    <property type="entry name" value="CYTOCHROME P450 82C3-RELATED"/>
    <property type="match status" value="1"/>
</dbReference>
<dbReference type="SUPFAM" id="SSF48264">
    <property type="entry name" value="Cytochrome P450"/>
    <property type="match status" value="1"/>
</dbReference>
<keyword evidence="4" id="KW-0408">Iron</keyword>
<evidence type="ECO:0000256" key="1">
    <source>
        <dbReference type="ARBA" id="ARBA00022617"/>
    </source>
</evidence>
<dbReference type="Proteomes" id="UP000030645">
    <property type="component" value="Unassembled WGS sequence"/>
</dbReference>
<dbReference type="GO" id="GO:0005506">
    <property type="term" value="F:iron ion binding"/>
    <property type="evidence" value="ECO:0007669"/>
    <property type="project" value="InterPro"/>
</dbReference>
<evidence type="ECO:0000313" key="7">
    <source>
        <dbReference type="Proteomes" id="UP000030645"/>
    </source>
</evidence>
<proteinExistence type="predicted"/>
<keyword evidence="3" id="KW-0560">Oxidoreductase</keyword>
<dbReference type="InterPro" id="IPR050651">
    <property type="entry name" value="Plant_Cytochrome_P450_Monoox"/>
</dbReference>
<evidence type="ECO:0000256" key="2">
    <source>
        <dbReference type="ARBA" id="ARBA00022723"/>
    </source>
</evidence>
<evidence type="ECO:0000256" key="3">
    <source>
        <dbReference type="ARBA" id="ARBA00023002"/>
    </source>
</evidence>
<dbReference type="STRING" id="981085.W9S3T1"/>
<protein>
    <submittedName>
        <fullName evidence="6">Cytochrome P450 82A3</fullName>
    </submittedName>
</protein>
<accession>W9S3T1</accession>
<dbReference type="GO" id="GO:0020037">
    <property type="term" value="F:heme binding"/>
    <property type="evidence" value="ECO:0007669"/>
    <property type="project" value="InterPro"/>
</dbReference>
<dbReference type="GO" id="GO:0016705">
    <property type="term" value="F:oxidoreductase activity, acting on paired donors, with incorporation or reduction of molecular oxygen"/>
    <property type="evidence" value="ECO:0007669"/>
    <property type="project" value="InterPro"/>
</dbReference>
<name>W9S3T1_9ROSA</name>
<dbReference type="Pfam" id="PF00067">
    <property type="entry name" value="p450"/>
    <property type="match status" value="1"/>
</dbReference>
<keyword evidence="7" id="KW-1185">Reference proteome</keyword>
<dbReference type="InterPro" id="IPR036396">
    <property type="entry name" value="Cyt_P450_sf"/>
</dbReference>
<dbReference type="AlphaFoldDB" id="W9S3T1"/>
<organism evidence="6 7">
    <name type="scientific">Morus notabilis</name>
    <dbReference type="NCBI Taxonomy" id="981085"/>
    <lineage>
        <taxon>Eukaryota</taxon>
        <taxon>Viridiplantae</taxon>
        <taxon>Streptophyta</taxon>
        <taxon>Embryophyta</taxon>
        <taxon>Tracheophyta</taxon>
        <taxon>Spermatophyta</taxon>
        <taxon>Magnoliopsida</taxon>
        <taxon>eudicotyledons</taxon>
        <taxon>Gunneridae</taxon>
        <taxon>Pentapetalae</taxon>
        <taxon>rosids</taxon>
        <taxon>fabids</taxon>
        <taxon>Rosales</taxon>
        <taxon>Moraceae</taxon>
        <taxon>Moreae</taxon>
        <taxon>Morus</taxon>
    </lineage>
</organism>
<sequence>MDVMLSILDESNDLSDYDADFVNKATCMVQDELDLHVGKERLVKESDISNLVYLQAVVKETLREIPAANKDVDFKGKHFELIPFGGRRKSCPEMTYGLQMTHLVIDGLLQAFDVFTDWPVEMTAIFGLTNAKATPLDVLVKPRLSISHYE</sequence>
<keyword evidence="1" id="KW-0349">Heme</keyword>
<dbReference type="GO" id="GO:0004497">
    <property type="term" value="F:monooxygenase activity"/>
    <property type="evidence" value="ECO:0007669"/>
    <property type="project" value="UniProtKB-KW"/>
</dbReference>
<evidence type="ECO:0000313" key="6">
    <source>
        <dbReference type="EMBL" id="EXC07354.1"/>
    </source>
</evidence>
<dbReference type="EMBL" id="KE345585">
    <property type="protein sequence ID" value="EXC07354.1"/>
    <property type="molecule type" value="Genomic_DNA"/>
</dbReference>
<dbReference type="eggNOG" id="KOG0156">
    <property type="taxonomic scope" value="Eukaryota"/>
</dbReference>
<keyword evidence="5" id="KW-0503">Monooxygenase</keyword>
<gene>
    <name evidence="6" type="ORF">L484_021262</name>
</gene>
<keyword evidence="2" id="KW-0479">Metal-binding</keyword>
<dbReference type="Gene3D" id="1.10.630.10">
    <property type="entry name" value="Cytochrome P450"/>
    <property type="match status" value="2"/>
</dbReference>
<reference evidence="7" key="1">
    <citation type="submission" date="2013-01" db="EMBL/GenBank/DDBJ databases">
        <title>Draft Genome Sequence of a Mulberry Tree, Morus notabilis C.K. Schneid.</title>
        <authorList>
            <person name="He N."/>
            <person name="Zhao S."/>
        </authorList>
    </citation>
    <scope>NUCLEOTIDE SEQUENCE</scope>
</reference>